<accession>A0AAV6GNQ5</accession>
<reference evidence="2" key="1">
    <citation type="submission" date="2020-10" db="EMBL/GenBank/DDBJ databases">
        <title>Chromosome-scale genome assembly of the Allis shad, Alosa alosa.</title>
        <authorList>
            <person name="Margot Z."/>
            <person name="Christophe K."/>
            <person name="Cabau C."/>
            <person name="Louis A."/>
            <person name="Berthelot C."/>
            <person name="Parey E."/>
            <person name="Roest Crollius H."/>
            <person name="Montfort J."/>
            <person name="Robinson-Rechavi M."/>
            <person name="Bucao C."/>
            <person name="Bouchez O."/>
            <person name="Gislard M."/>
            <person name="Lluch J."/>
            <person name="Milhes M."/>
            <person name="Lampietro C."/>
            <person name="Lopez Roques C."/>
            <person name="Donnadieu C."/>
            <person name="Braasch I."/>
            <person name="Desvignes T."/>
            <person name="Postlethwait J."/>
            <person name="Bobe J."/>
            <person name="Guiguen Y."/>
        </authorList>
    </citation>
    <scope>NUCLEOTIDE SEQUENCE</scope>
    <source>
        <strain evidence="2">M-15738</strain>
        <tissue evidence="2">Blood</tissue>
    </source>
</reference>
<protein>
    <submittedName>
        <fullName evidence="2">Uncharacterized protein</fullName>
    </submittedName>
</protein>
<organism evidence="2 3">
    <name type="scientific">Alosa alosa</name>
    <name type="common">allis shad</name>
    <dbReference type="NCBI Taxonomy" id="278164"/>
    <lineage>
        <taxon>Eukaryota</taxon>
        <taxon>Metazoa</taxon>
        <taxon>Chordata</taxon>
        <taxon>Craniata</taxon>
        <taxon>Vertebrata</taxon>
        <taxon>Euteleostomi</taxon>
        <taxon>Actinopterygii</taxon>
        <taxon>Neopterygii</taxon>
        <taxon>Teleostei</taxon>
        <taxon>Clupei</taxon>
        <taxon>Clupeiformes</taxon>
        <taxon>Clupeoidei</taxon>
        <taxon>Clupeidae</taxon>
        <taxon>Alosa</taxon>
    </lineage>
</organism>
<feature type="region of interest" description="Disordered" evidence="1">
    <location>
        <begin position="442"/>
        <end position="475"/>
    </location>
</feature>
<dbReference type="EMBL" id="JADWDJ010000009">
    <property type="protein sequence ID" value="KAG5276069.1"/>
    <property type="molecule type" value="Genomic_DNA"/>
</dbReference>
<feature type="region of interest" description="Disordered" evidence="1">
    <location>
        <begin position="184"/>
        <end position="203"/>
    </location>
</feature>
<evidence type="ECO:0000313" key="3">
    <source>
        <dbReference type="Proteomes" id="UP000823561"/>
    </source>
</evidence>
<proteinExistence type="predicted"/>
<sequence>MATRLLESFNEFDSYSQEVLSRRSRWNKLNHGEKCSTTFDDLGVSFGVQHDWAFDLPCNSNTPRSKLNIEIIHKKNPTRRQRKAKYVPPPSHKEPRSVKTVCSKVYICPFTSTEDLAQRTDDRKDKEEDSYGFMVVRLNKPQSLASKKYAPHRTKWSRELERLAPMDVHLKYNSKALTGGALHYTNTSHWSSSPNSGRESPISAFTKEENGHFTLPGSVSKVVTEQLQQGNIVRVTTSERRSEENPDKDQLSRDGEPLTQSLPLCLDDELERNHAKVLSARAPTTYRSMPIVSETFPLVYNTGQPHNKPFSSPGFHTLDPTGLSRNRPFLMHNDIRGSKVHSAIVRLTDAAQERHAARLQRMPATKSSLHNYQEPTEDARSGYMEQRLQSLRVLSADGTQYADQDRLHMPSPASGKSSAIPFLSLKQCPVSSVPVGTVLNGINPKQNSRCRIRSPDDTRPPYSGNDQEEWSNNDVPLNKDCKQIISIPTAEIV</sequence>
<feature type="compositionally biased region" description="Basic and acidic residues" evidence="1">
    <location>
        <begin position="237"/>
        <end position="256"/>
    </location>
</feature>
<dbReference type="AlphaFoldDB" id="A0AAV6GNQ5"/>
<evidence type="ECO:0000256" key="1">
    <source>
        <dbReference type="SAM" id="MobiDB-lite"/>
    </source>
</evidence>
<feature type="region of interest" description="Disordered" evidence="1">
    <location>
        <begin position="230"/>
        <end position="260"/>
    </location>
</feature>
<feature type="compositionally biased region" description="Polar residues" evidence="1">
    <location>
        <begin position="184"/>
        <end position="198"/>
    </location>
</feature>
<gene>
    <name evidence="2" type="ORF">AALO_G00127560</name>
</gene>
<evidence type="ECO:0000313" key="2">
    <source>
        <dbReference type="EMBL" id="KAG5276069.1"/>
    </source>
</evidence>
<dbReference type="Proteomes" id="UP000823561">
    <property type="component" value="Chromosome 9"/>
</dbReference>
<name>A0AAV6GNQ5_9TELE</name>
<keyword evidence="3" id="KW-1185">Reference proteome</keyword>
<comment type="caution">
    <text evidence="2">The sequence shown here is derived from an EMBL/GenBank/DDBJ whole genome shotgun (WGS) entry which is preliminary data.</text>
</comment>